<dbReference type="AlphaFoldDB" id="A0A0B0PSR4"/>
<keyword evidence="2" id="KW-0732">Signal</keyword>
<evidence type="ECO:0000313" key="4">
    <source>
        <dbReference type="Proteomes" id="UP000032142"/>
    </source>
</evidence>
<protein>
    <submittedName>
        <fullName evidence="3">Alanine racemase</fullName>
    </submittedName>
</protein>
<dbReference type="EMBL" id="KN442623">
    <property type="protein sequence ID" value="KHG27852.1"/>
    <property type="molecule type" value="Genomic_DNA"/>
</dbReference>
<feature type="signal peptide" evidence="2">
    <location>
        <begin position="1"/>
        <end position="19"/>
    </location>
</feature>
<evidence type="ECO:0000256" key="2">
    <source>
        <dbReference type="SAM" id="SignalP"/>
    </source>
</evidence>
<keyword evidence="4" id="KW-1185">Reference proteome</keyword>
<proteinExistence type="predicted"/>
<evidence type="ECO:0000256" key="1">
    <source>
        <dbReference type="SAM" id="Phobius"/>
    </source>
</evidence>
<gene>
    <name evidence="3" type="ORF">F383_34629</name>
</gene>
<reference evidence="4" key="1">
    <citation type="submission" date="2014-09" db="EMBL/GenBank/DDBJ databases">
        <authorList>
            <person name="Mudge J."/>
            <person name="Ramaraj T."/>
            <person name="Lindquist I.E."/>
            <person name="Bharti A.K."/>
            <person name="Sundararajan A."/>
            <person name="Cameron C.T."/>
            <person name="Woodward J.E."/>
            <person name="May G.D."/>
            <person name="Brubaker C."/>
            <person name="Broadhvest J."/>
            <person name="Wilkins T.A."/>
        </authorList>
    </citation>
    <scope>NUCLEOTIDE SEQUENCE</scope>
    <source>
        <strain evidence="4">cv. AKA8401</strain>
    </source>
</reference>
<accession>A0A0B0PSR4</accession>
<dbReference type="Proteomes" id="UP000032142">
    <property type="component" value="Unassembled WGS sequence"/>
</dbReference>
<keyword evidence="1" id="KW-1133">Transmembrane helix</keyword>
<name>A0A0B0PSR4_GOSAR</name>
<evidence type="ECO:0000313" key="3">
    <source>
        <dbReference type="EMBL" id="KHG27852.1"/>
    </source>
</evidence>
<keyword evidence="1" id="KW-0812">Transmembrane</keyword>
<organism evidence="3 4">
    <name type="scientific">Gossypium arboreum</name>
    <name type="common">Tree cotton</name>
    <name type="synonym">Gossypium nanking</name>
    <dbReference type="NCBI Taxonomy" id="29729"/>
    <lineage>
        <taxon>Eukaryota</taxon>
        <taxon>Viridiplantae</taxon>
        <taxon>Streptophyta</taxon>
        <taxon>Embryophyta</taxon>
        <taxon>Tracheophyta</taxon>
        <taxon>Spermatophyta</taxon>
        <taxon>Magnoliopsida</taxon>
        <taxon>eudicotyledons</taxon>
        <taxon>Gunneridae</taxon>
        <taxon>Pentapetalae</taxon>
        <taxon>rosids</taxon>
        <taxon>malvids</taxon>
        <taxon>Malvales</taxon>
        <taxon>Malvaceae</taxon>
        <taxon>Malvoideae</taxon>
        <taxon>Gossypium</taxon>
    </lineage>
</organism>
<sequence>MGQRRWLGWGLGWAWVIWAFTTAPLCSLSCNGNRAKTFKEDQICPVLLSLDLEDKIYNFNVLHCNCDQLHCNFRALLQLQGDKTCNFNLLHSNFKEAKSVSSINSNLYPRHVTRGSTHLLRYELTFDKNRIPKIETKNTSTCPKKLKLPQHVLRLNSPLAI</sequence>
<feature type="chain" id="PRO_5002057170" evidence="2">
    <location>
        <begin position="20"/>
        <end position="161"/>
    </location>
</feature>
<keyword evidence="1" id="KW-0472">Membrane</keyword>
<feature type="transmembrane region" description="Helical" evidence="1">
    <location>
        <begin position="6"/>
        <end position="26"/>
    </location>
</feature>